<evidence type="ECO:0000313" key="2">
    <source>
        <dbReference type="Proteomes" id="UP000054047"/>
    </source>
</evidence>
<organism evidence="1 2">
    <name type="scientific">Ancylostoma duodenale</name>
    <dbReference type="NCBI Taxonomy" id="51022"/>
    <lineage>
        <taxon>Eukaryota</taxon>
        <taxon>Metazoa</taxon>
        <taxon>Ecdysozoa</taxon>
        <taxon>Nematoda</taxon>
        <taxon>Chromadorea</taxon>
        <taxon>Rhabditida</taxon>
        <taxon>Rhabditina</taxon>
        <taxon>Rhabditomorpha</taxon>
        <taxon>Strongyloidea</taxon>
        <taxon>Ancylostomatidae</taxon>
        <taxon>Ancylostomatinae</taxon>
        <taxon>Ancylostoma</taxon>
    </lineage>
</organism>
<dbReference type="AlphaFoldDB" id="A0A0C2FS47"/>
<keyword evidence="2" id="KW-1185">Reference proteome</keyword>
<dbReference type="EMBL" id="KN766330">
    <property type="protein sequence ID" value="KIH47756.1"/>
    <property type="molecule type" value="Genomic_DNA"/>
</dbReference>
<accession>A0A0C2FS47</accession>
<evidence type="ECO:0000313" key="1">
    <source>
        <dbReference type="EMBL" id="KIH47756.1"/>
    </source>
</evidence>
<dbReference type="Proteomes" id="UP000054047">
    <property type="component" value="Unassembled WGS sequence"/>
</dbReference>
<proteinExistence type="predicted"/>
<protein>
    <submittedName>
        <fullName evidence="1">Uncharacterized protein</fullName>
    </submittedName>
</protein>
<sequence>MGPGLVLADLCETALPVRTTCQELVHLRSWTNAKLYLHHPHIAAHLFLCCPDTSAALSTIMSAHLHRSMRWDQDLIKLPSILRSHMLQVVHASADHSDSNNVPTAACADFLCASLRGEVPDFMCSTFNSLHMSATV</sequence>
<reference evidence="1 2" key="1">
    <citation type="submission" date="2013-12" db="EMBL/GenBank/DDBJ databases">
        <title>Draft genome of the parsitic nematode Ancylostoma duodenale.</title>
        <authorList>
            <person name="Mitreva M."/>
        </authorList>
    </citation>
    <scope>NUCLEOTIDE SEQUENCE [LARGE SCALE GENOMIC DNA]</scope>
    <source>
        <strain evidence="1 2">Zhejiang</strain>
    </source>
</reference>
<name>A0A0C2FS47_9BILA</name>
<gene>
    <name evidence="1" type="ORF">ANCDUO_22179</name>
</gene>